<reference evidence="3" key="1">
    <citation type="submission" date="2014-04" db="EMBL/GenBank/DDBJ databases">
        <title>Evolutionary Origins and Diversification of the Mycorrhizal Mutualists.</title>
        <authorList>
            <consortium name="DOE Joint Genome Institute"/>
            <consortium name="Mycorrhizal Genomics Consortium"/>
            <person name="Kohler A."/>
            <person name="Kuo A."/>
            <person name="Nagy L.G."/>
            <person name="Floudas D."/>
            <person name="Copeland A."/>
            <person name="Barry K.W."/>
            <person name="Cichocki N."/>
            <person name="Veneault-Fourrey C."/>
            <person name="LaButti K."/>
            <person name="Lindquist E.A."/>
            <person name="Lipzen A."/>
            <person name="Lundell T."/>
            <person name="Morin E."/>
            <person name="Murat C."/>
            <person name="Riley R."/>
            <person name="Ohm R."/>
            <person name="Sun H."/>
            <person name="Tunlid A."/>
            <person name="Henrissat B."/>
            <person name="Grigoriev I.V."/>
            <person name="Hibbett D.S."/>
            <person name="Martin F."/>
        </authorList>
    </citation>
    <scope>NUCLEOTIDE SEQUENCE [LARGE SCALE GENOMIC DNA]</scope>
    <source>
        <strain evidence="3">FD-334 SS-4</strain>
    </source>
</reference>
<evidence type="ECO:0000256" key="1">
    <source>
        <dbReference type="SAM" id="MobiDB-lite"/>
    </source>
</evidence>
<feature type="region of interest" description="Disordered" evidence="1">
    <location>
        <begin position="216"/>
        <end position="241"/>
    </location>
</feature>
<dbReference type="STRING" id="945553.A0A0D2LRC5"/>
<dbReference type="EMBL" id="KN817747">
    <property type="protein sequence ID" value="KJA13388.1"/>
    <property type="molecule type" value="Genomic_DNA"/>
</dbReference>
<feature type="region of interest" description="Disordered" evidence="1">
    <location>
        <begin position="297"/>
        <end position="393"/>
    </location>
</feature>
<dbReference type="AlphaFoldDB" id="A0A0D2LRC5"/>
<feature type="compositionally biased region" description="Basic and acidic residues" evidence="1">
    <location>
        <begin position="16"/>
        <end position="34"/>
    </location>
</feature>
<accession>A0A0D2LRC5</accession>
<feature type="region of interest" description="Disordered" evidence="1">
    <location>
        <begin position="155"/>
        <end position="179"/>
    </location>
</feature>
<dbReference type="Proteomes" id="UP000054270">
    <property type="component" value="Unassembled WGS sequence"/>
</dbReference>
<proteinExistence type="predicted"/>
<feature type="compositionally biased region" description="Basic residues" evidence="1">
    <location>
        <begin position="1"/>
        <end position="11"/>
    </location>
</feature>
<feature type="region of interest" description="Disordered" evidence="1">
    <location>
        <begin position="1"/>
        <end position="56"/>
    </location>
</feature>
<organism evidence="2 3">
    <name type="scientific">Hypholoma sublateritium (strain FD-334 SS-4)</name>
    <dbReference type="NCBI Taxonomy" id="945553"/>
    <lineage>
        <taxon>Eukaryota</taxon>
        <taxon>Fungi</taxon>
        <taxon>Dikarya</taxon>
        <taxon>Basidiomycota</taxon>
        <taxon>Agaricomycotina</taxon>
        <taxon>Agaricomycetes</taxon>
        <taxon>Agaricomycetidae</taxon>
        <taxon>Agaricales</taxon>
        <taxon>Agaricineae</taxon>
        <taxon>Strophariaceae</taxon>
        <taxon>Hypholoma</taxon>
    </lineage>
</organism>
<keyword evidence="3" id="KW-1185">Reference proteome</keyword>
<evidence type="ECO:0000313" key="3">
    <source>
        <dbReference type="Proteomes" id="UP000054270"/>
    </source>
</evidence>
<feature type="compositionally biased region" description="Basic and acidic residues" evidence="1">
    <location>
        <begin position="380"/>
        <end position="393"/>
    </location>
</feature>
<gene>
    <name evidence="2" type="ORF">HYPSUDRAFT_220888</name>
</gene>
<feature type="compositionally biased region" description="Basic and acidic residues" evidence="1">
    <location>
        <begin position="41"/>
        <end position="54"/>
    </location>
</feature>
<dbReference type="OrthoDB" id="2552978at2759"/>
<protein>
    <recommendedName>
        <fullName evidence="4">SURP motif domain-containing protein</fullName>
    </recommendedName>
</protein>
<evidence type="ECO:0008006" key="4">
    <source>
        <dbReference type="Google" id="ProtNLM"/>
    </source>
</evidence>
<evidence type="ECO:0000313" key="2">
    <source>
        <dbReference type="EMBL" id="KJA13388.1"/>
    </source>
</evidence>
<name>A0A0D2LRC5_HYPSF</name>
<dbReference type="OMA" id="PAFAFMK"/>
<sequence length="393" mass="43477">MSHNNRKRKARSAYTHRPESIPHRKWSPDRRGDAPEYQFLSHHEPYQRQTHGEAENESDPLRLLYIEAHEADVVHGDDAVESARALEVVEYRVAADGTVEVVPSIGASLIQWRGSAPALGSQSITTDGDEVPAAGETRPAVWVDRYDVRLLLDPSTALPHTPTDELEVPPASPSGWSDVPSDAEDMFFFTPAEVADVHREKRRRLLERTREERLQARLEEDGVTSPPLDTDVWGGSDEEPDDAQTALMHRTAAHLLASPNRAQLELRILANHGADRRFAFLRGRWRRAWALAQAKARIAKADAERPPPVGLGIVAGYGSDSDGDGEDEATGAGPAPPEQRPSSAGAEPEPEPAPRLTLEQTGGSAESEDTAKEAKRKRLREWMERRRAEKDGE</sequence>